<dbReference type="AlphaFoldDB" id="A0A927WUC6"/>
<reference evidence="1" key="1">
    <citation type="submission" date="2019-04" db="EMBL/GenBank/DDBJ databases">
        <title>Evolution of Biomass-Degrading Anaerobic Consortia Revealed by Metagenomics.</title>
        <authorList>
            <person name="Peng X."/>
        </authorList>
    </citation>
    <scope>NUCLEOTIDE SEQUENCE</scope>
    <source>
        <strain evidence="1">SIG240</strain>
    </source>
</reference>
<comment type="caution">
    <text evidence="1">The sequence shown here is derived from an EMBL/GenBank/DDBJ whole genome shotgun (WGS) entry which is preliminary data.</text>
</comment>
<name>A0A927WUC6_SELRU</name>
<accession>A0A927WUC6</accession>
<proteinExistence type="predicted"/>
<evidence type="ECO:0000313" key="2">
    <source>
        <dbReference type="Proteomes" id="UP000761380"/>
    </source>
</evidence>
<gene>
    <name evidence="1" type="ORF">E7201_07090</name>
</gene>
<dbReference type="EMBL" id="SVBY01000044">
    <property type="protein sequence ID" value="MBE6092913.1"/>
    <property type="molecule type" value="Genomic_DNA"/>
</dbReference>
<sequence length="229" mass="26303">MIDLPVSWQEQLQQIDWAKVQEKVADYGPALRVIRDTWDRETLTEISQGNLFVSDKMLNEAIARNIKEDSPARSVLLESKENGRLNVTIDTVKLGKVELSGEVKEFVHDGDKSYMVYRVRERNIPNHGLMSWVFSRISMAMAQRMVGNLHISDDIPVEIKHNNVRIDYSKVLADSDFGKTMFHGHRLLDMIEIEKATPKEGGIMFQTKLNIPDDVKDDLKNLLPQKNKE</sequence>
<organism evidence="1 2">
    <name type="scientific">Selenomonas ruminantium</name>
    <dbReference type="NCBI Taxonomy" id="971"/>
    <lineage>
        <taxon>Bacteria</taxon>
        <taxon>Bacillati</taxon>
        <taxon>Bacillota</taxon>
        <taxon>Negativicutes</taxon>
        <taxon>Selenomonadales</taxon>
        <taxon>Selenomonadaceae</taxon>
        <taxon>Selenomonas</taxon>
    </lineage>
</organism>
<dbReference type="RefSeq" id="WP_173880336.1">
    <property type="nucleotide sequence ID" value="NZ_CAMOFN010000007.1"/>
</dbReference>
<protein>
    <submittedName>
        <fullName evidence="1">Uncharacterized protein</fullName>
    </submittedName>
</protein>
<dbReference type="Proteomes" id="UP000761380">
    <property type="component" value="Unassembled WGS sequence"/>
</dbReference>
<evidence type="ECO:0000313" key="1">
    <source>
        <dbReference type="EMBL" id="MBE6092913.1"/>
    </source>
</evidence>